<reference evidence="1 2" key="1">
    <citation type="journal article" date="2019" name="Nat. Ecol. Evol.">
        <title>Megaphylogeny resolves global patterns of mushroom evolution.</title>
        <authorList>
            <person name="Varga T."/>
            <person name="Krizsan K."/>
            <person name="Foldi C."/>
            <person name="Dima B."/>
            <person name="Sanchez-Garcia M."/>
            <person name="Sanchez-Ramirez S."/>
            <person name="Szollosi G.J."/>
            <person name="Szarkandi J.G."/>
            <person name="Papp V."/>
            <person name="Albert L."/>
            <person name="Andreopoulos W."/>
            <person name="Angelini C."/>
            <person name="Antonin V."/>
            <person name="Barry K.W."/>
            <person name="Bougher N.L."/>
            <person name="Buchanan P."/>
            <person name="Buyck B."/>
            <person name="Bense V."/>
            <person name="Catcheside P."/>
            <person name="Chovatia M."/>
            <person name="Cooper J."/>
            <person name="Damon W."/>
            <person name="Desjardin D."/>
            <person name="Finy P."/>
            <person name="Geml J."/>
            <person name="Haridas S."/>
            <person name="Hughes K."/>
            <person name="Justo A."/>
            <person name="Karasinski D."/>
            <person name="Kautmanova I."/>
            <person name="Kiss B."/>
            <person name="Kocsube S."/>
            <person name="Kotiranta H."/>
            <person name="LaButti K.M."/>
            <person name="Lechner B.E."/>
            <person name="Liimatainen K."/>
            <person name="Lipzen A."/>
            <person name="Lukacs Z."/>
            <person name="Mihaltcheva S."/>
            <person name="Morgado L.N."/>
            <person name="Niskanen T."/>
            <person name="Noordeloos M.E."/>
            <person name="Ohm R.A."/>
            <person name="Ortiz-Santana B."/>
            <person name="Ovrebo C."/>
            <person name="Racz N."/>
            <person name="Riley R."/>
            <person name="Savchenko A."/>
            <person name="Shiryaev A."/>
            <person name="Soop K."/>
            <person name="Spirin V."/>
            <person name="Szebenyi C."/>
            <person name="Tomsovsky M."/>
            <person name="Tulloss R.E."/>
            <person name="Uehling J."/>
            <person name="Grigoriev I.V."/>
            <person name="Vagvolgyi C."/>
            <person name="Papp T."/>
            <person name="Martin F.M."/>
            <person name="Miettinen O."/>
            <person name="Hibbett D.S."/>
            <person name="Nagy L.G."/>
        </authorList>
    </citation>
    <scope>NUCLEOTIDE SEQUENCE [LARGE SCALE GENOMIC DNA]</scope>
    <source>
        <strain evidence="1 2">OMC1185</strain>
    </source>
</reference>
<name>A0A5C3N9C3_9AGAM</name>
<sequence>MQITTAAVVARSAPASSLVTSWCAHSGVPTPTTESTDRYSAISDASSQTGFCLSKPERILFRLQINRTDFLLITAGALWSSRWRNKAMELKKSLRRLRR</sequence>
<gene>
    <name evidence="1" type="ORF">OE88DRAFT_1654341</name>
</gene>
<organism evidence="1 2">
    <name type="scientific">Heliocybe sulcata</name>
    <dbReference type="NCBI Taxonomy" id="5364"/>
    <lineage>
        <taxon>Eukaryota</taxon>
        <taxon>Fungi</taxon>
        <taxon>Dikarya</taxon>
        <taxon>Basidiomycota</taxon>
        <taxon>Agaricomycotina</taxon>
        <taxon>Agaricomycetes</taxon>
        <taxon>Gloeophyllales</taxon>
        <taxon>Gloeophyllaceae</taxon>
        <taxon>Heliocybe</taxon>
    </lineage>
</organism>
<evidence type="ECO:0000313" key="1">
    <source>
        <dbReference type="EMBL" id="TFK53940.1"/>
    </source>
</evidence>
<dbReference type="AlphaFoldDB" id="A0A5C3N9C3"/>
<dbReference type="Proteomes" id="UP000305948">
    <property type="component" value="Unassembled WGS sequence"/>
</dbReference>
<keyword evidence="2" id="KW-1185">Reference proteome</keyword>
<evidence type="ECO:0000313" key="2">
    <source>
        <dbReference type="Proteomes" id="UP000305948"/>
    </source>
</evidence>
<dbReference type="EMBL" id="ML213506">
    <property type="protein sequence ID" value="TFK53940.1"/>
    <property type="molecule type" value="Genomic_DNA"/>
</dbReference>
<protein>
    <submittedName>
        <fullName evidence="1">Uncharacterized protein</fullName>
    </submittedName>
</protein>
<accession>A0A5C3N9C3</accession>
<proteinExistence type="predicted"/>